<evidence type="ECO:0000313" key="2">
    <source>
        <dbReference type="EMBL" id="KAL1408288.1"/>
    </source>
</evidence>
<protein>
    <submittedName>
        <fullName evidence="2">Uncharacterized protein</fullName>
    </submittedName>
</protein>
<feature type="region of interest" description="Disordered" evidence="1">
    <location>
        <begin position="127"/>
        <end position="168"/>
    </location>
</feature>
<organism evidence="2 3">
    <name type="scientific">Vanrija albida</name>
    <dbReference type="NCBI Taxonomy" id="181172"/>
    <lineage>
        <taxon>Eukaryota</taxon>
        <taxon>Fungi</taxon>
        <taxon>Dikarya</taxon>
        <taxon>Basidiomycota</taxon>
        <taxon>Agaricomycotina</taxon>
        <taxon>Tremellomycetes</taxon>
        <taxon>Trichosporonales</taxon>
        <taxon>Trichosporonaceae</taxon>
        <taxon>Vanrija</taxon>
    </lineage>
</organism>
<feature type="region of interest" description="Disordered" evidence="1">
    <location>
        <begin position="1"/>
        <end position="20"/>
    </location>
</feature>
<accession>A0ABR3Q1L0</accession>
<evidence type="ECO:0000256" key="1">
    <source>
        <dbReference type="SAM" id="MobiDB-lite"/>
    </source>
</evidence>
<evidence type="ECO:0000313" key="3">
    <source>
        <dbReference type="Proteomes" id="UP001565368"/>
    </source>
</evidence>
<comment type="caution">
    <text evidence="2">The sequence shown here is derived from an EMBL/GenBank/DDBJ whole genome shotgun (WGS) entry which is preliminary data.</text>
</comment>
<name>A0ABR3Q1L0_9TREE</name>
<dbReference type="Proteomes" id="UP001565368">
    <property type="component" value="Unassembled WGS sequence"/>
</dbReference>
<gene>
    <name evidence="2" type="ORF">Q8F55_005094</name>
</gene>
<dbReference type="GeneID" id="95986137"/>
<keyword evidence="3" id="KW-1185">Reference proteome</keyword>
<proteinExistence type="predicted"/>
<reference evidence="2 3" key="1">
    <citation type="submission" date="2023-08" db="EMBL/GenBank/DDBJ databases">
        <title>Annotated Genome Sequence of Vanrija albida AlHP1.</title>
        <authorList>
            <person name="Herzog R."/>
        </authorList>
    </citation>
    <scope>NUCLEOTIDE SEQUENCE [LARGE SCALE GENOMIC DNA]</scope>
    <source>
        <strain evidence="2 3">AlHP1</strain>
    </source>
</reference>
<dbReference type="RefSeq" id="XP_069208232.1">
    <property type="nucleotide sequence ID" value="XM_069353590.1"/>
</dbReference>
<sequence>MQSMHAAAAASSGAVVPPVPPLPSAPGGMFTQFHVSSPTADGEQQQAHIPQPYAHAHAHAHVPRVIPQRRAAYAPPPSSPFPAAAASPFPPAASPFPAAAASPFPAAAASSYPAPSPYPAASPFPPVSPSPRVAPPTPAPPPALARAPTPRAMKRKLPTASGSTPKLASSPVLARSAYAPAPAQAAYLASAGYRPPADGYYAPANATLTPLPLVATAGLIPAQAEFGYGSAYPYALAAQYYSAVMAAAEEAPERQQPQQVAPAQFDALAGVRQDSSGMWYPVLARAVDMPAQLAPAVAPTPAAAALPLSPLPEFQATVYTSTPVLSSSSATTPHTLVGDSSPLPAALSLAAGAVPFATSPALAKTPAQFPGAPVPAMPSQSWAAYPDTTAQQQQQQQLAYYPGLYAEPTSYGDDGAISNQEFADTIDGMTSILLGLATKPGLAPSLQEHNNGMAQMYELLFELTSKAGQTQTGEWAGHQPVSRSSAAGPSKPNQRHAPVKTEYGAVKPEYAAVKAEQILR</sequence>
<feature type="region of interest" description="Disordered" evidence="1">
    <location>
        <begin position="470"/>
        <end position="503"/>
    </location>
</feature>
<feature type="compositionally biased region" description="Pro residues" evidence="1">
    <location>
        <begin position="127"/>
        <end position="143"/>
    </location>
</feature>
<feature type="compositionally biased region" description="Low complexity" evidence="1">
    <location>
        <begin position="1"/>
        <end position="16"/>
    </location>
</feature>
<dbReference type="EMBL" id="JBBXJM010000004">
    <property type="protein sequence ID" value="KAL1408288.1"/>
    <property type="molecule type" value="Genomic_DNA"/>
</dbReference>